<proteinExistence type="predicted"/>
<keyword evidence="2" id="KW-0677">Repeat</keyword>
<evidence type="ECO:0000259" key="3">
    <source>
        <dbReference type="PROSITE" id="PS50206"/>
    </source>
</evidence>
<evidence type="ECO:0000256" key="1">
    <source>
        <dbReference type="ARBA" id="ARBA00022679"/>
    </source>
</evidence>
<protein>
    <submittedName>
        <fullName evidence="4">Thiosulfate/3-mercaptopyruvate sulfurtransferase</fullName>
    </submittedName>
</protein>
<dbReference type="CDD" id="cd01448">
    <property type="entry name" value="TST_Repeat_1"/>
    <property type="match status" value="1"/>
</dbReference>
<dbReference type="SMART" id="SM00450">
    <property type="entry name" value="RHOD"/>
    <property type="match status" value="2"/>
</dbReference>
<dbReference type="InterPro" id="IPR045078">
    <property type="entry name" value="TST/MPST-like"/>
</dbReference>
<dbReference type="SUPFAM" id="SSF52821">
    <property type="entry name" value="Rhodanese/Cell cycle control phosphatase"/>
    <property type="match status" value="2"/>
</dbReference>
<feature type="domain" description="Rhodanese" evidence="3">
    <location>
        <begin position="15"/>
        <end position="132"/>
    </location>
</feature>
<gene>
    <name evidence="4" type="ORF">SAMN05660862_0874</name>
</gene>
<accession>A0A1X7IJK8</accession>
<dbReference type="STRING" id="561061.SAMN05660862_0874"/>
<dbReference type="GO" id="GO:0004792">
    <property type="term" value="F:thiosulfate-cyanide sulfurtransferase activity"/>
    <property type="evidence" value="ECO:0007669"/>
    <property type="project" value="TreeGrafter"/>
</dbReference>
<keyword evidence="5" id="KW-1185">Reference proteome</keyword>
<name>A0A1X7IJK8_9SPHI</name>
<feature type="domain" description="Rhodanese" evidence="3">
    <location>
        <begin position="171"/>
        <end position="274"/>
    </location>
</feature>
<dbReference type="InterPro" id="IPR001763">
    <property type="entry name" value="Rhodanese-like_dom"/>
</dbReference>
<evidence type="ECO:0000313" key="5">
    <source>
        <dbReference type="Proteomes" id="UP000192980"/>
    </source>
</evidence>
<evidence type="ECO:0000313" key="4">
    <source>
        <dbReference type="EMBL" id="SMG14582.1"/>
    </source>
</evidence>
<dbReference type="PANTHER" id="PTHR11364:SF27">
    <property type="entry name" value="SULFURTRANSFERASE"/>
    <property type="match status" value="1"/>
</dbReference>
<dbReference type="RefSeq" id="WP_085471703.1">
    <property type="nucleotide sequence ID" value="NZ_FXAU01000001.1"/>
</dbReference>
<keyword evidence="4" id="KW-0670">Pyruvate</keyword>
<dbReference type="InterPro" id="IPR036873">
    <property type="entry name" value="Rhodanese-like_dom_sf"/>
</dbReference>
<sequence length="274" mass="30337">MNTIISTQDLMAIRHQDDVIIIDATGGANTYQRYQEEHLEKAIFVDLDSQLSAVDDPKLGGRHPLPSILDFGHLLTQLGITKQSRVIVYDRLSGANAASRFWWMMRAIGHPSIQVLDGGFQAAKASGYPLQTGVLPPVSPAKEPYPVPHNWLLPTINMQEVELLTTDTDSLIIDVREAHRYEGIEEPIDLIAGHIPSAINIPLANNTNEKGLFKSTKELKELYGPYVNDRATDKKVVHCGSGVSACQTLLALEIAGFELPQLYIGSWSEWSRNK</sequence>
<dbReference type="PANTHER" id="PTHR11364">
    <property type="entry name" value="THIOSULFATE SULFERTANSFERASE"/>
    <property type="match status" value="1"/>
</dbReference>
<dbReference type="Proteomes" id="UP000192980">
    <property type="component" value="Unassembled WGS sequence"/>
</dbReference>
<dbReference type="EMBL" id="FXAU01000001">
    <property type="protein sequence ID" value="SMG14582.1"/>
    <property type="molecule type" value="Genomic_DNA"/>
</dbReference>
<dbReference type="Pfam" id="PF00581">
    <property type="entry name" value="Rhodanese"/>
    <property type="match status" value="2"/>
</dbReference>
<dbReference type="CDD" id="cd01449">
    <property type="entry name" value="TST_Repeat_2"/>
    <property type="match status" value="1"/>
</dbReference>
<keyword evidence="1 4" id="KW-0808">Transferase</keyword>
<dbReference type="Gene3D" id="3.40.250.10">
    <property type="entry name" value="Rhodanese-like domain"/>
    <property type="match status" value="2"/>
</dbReference>
<dbReference type="PROSITE" id="PS50206">
    <property type="entry name" value="RHODANESE_3"/>
    <property type="match status" value="2"/>
</dbReference>
<evidence type="ECO:0000256" key="2">
    <source>
        <dbReference type="ARBA" id="ARBA00022737"/>
    </source>
</evidence>
<dbReference type="OrthoDB" id="9770030at2"/>
<organism evidence="4 5">
    <name type="scientific">Sphingobacterium psychroaquaticum</name>
    <dbReference type="NCBI Taxonomy" id="561061"/>
    <lineage>
        <taxon>Bacteria</taxon>
        <taxon>Pseudomonadati</taxon>
        <taxon>Bacteroidota</taxon>
        <taxon>Sphingobacteriia</taxon>
        <taxon>Sphingobacteriales</taxon>
        <taxon>Sphingobacteriaceae</taxon>
        <taxon>Sphingobacterium</taxon>
    </lineage>
</organism>
<reference evidence="4 5" key="1">
    <citation type="submission" date="2017-04" db="EMBL/GenBank/DDBJ databases">
        <authorList>
            <person name="Afonso C.L."/>
            <person name="Miller P.J."/>
            <person name="Scott M.A."/>
            <person name="Spackman E."/>
            <person name="Goraichik I."/>
            <person name="Dimitrov K.M."/>
            <person name="Suarez D.L."/>
            <person name="Swayne D.E."/>
        </authorList>
    </citation>
    <scope>NUCLEOTIDE SEQUENCE [LARGE SCALE GENOMIC DNA]</scope>
    <source>
        <strain evidence="4 5">DSM 22418</strain>
    </source>
</reference>
<dbReference type="AlphaFoldDB" id="A0A1X7IJK8"/>